<evidence type="ECO:0000313" key="2">
    <source>
        <dbReference type="EMBL" id="GAG84749.1"/>
    </source>
</evidence>
<evidence type="ECO:0000256" key="1">
    <source>
        <dbReference type="SAM" id="Phobius"/>
    </source>
</evidence>
<reference evidence="2" key="1">
    <citation type="journal article" date="2014" name="Front. Microbiol.">
        <title>High frequency of phylogenetically diverse reductive dehalogenase-homologous genes in deep subseafloor sedimentary metagenomes.</title>
        <authorList>
            <person name="Kawai M."/>
            <person name="Futagami T."/>
            <person name="Toyoda A."/>
            <person name="Takaki Y."/>
            <person name="Nishi S."/>
            <person name="Hori S."/>
            <person name="Arai W."/>
            <person name="Tsubouchi T."/>
            <person name="Morono Y."/>
            <person name="Uchiyama I."/>
            <person name="Ito T."/>
            <person name="Fujiyama A."/>
            <person name="Inagaki F."/>
            <person name="Takami H."/>
        </authorList>
    </citation>
    <scope>NUCLEOTIDE SEQUENCE</scope>
    <source>
        <strain evidence="2">Expedition CK06-06</strain>
    </source>
</reference>
<keyword evidence="1" id="KW-0812">Transmembrane</keyword>
<comment type="caution">
    <text evidence="2">The sequence shown here is derived from an EMBL/GenBank/DDBJ whole genome shotgun (WGS) entry which is preliminary data.</text>
</comment>
<feature type="transmembrane region" description="Helical" evidence="1">
    <location>
        <begin position="44"/>
        <end position="64"/>
    </location>
</feature>
<dbReference type="AlphaFoldDB" id="X1APR9"/>
<protein>
    <submittedName>
        <fullName evidence="2">Uncharacterized protein</fullName>
    </submittedName>
</protein>
<sequence length="104" mass="12306">MVKNENLSKEELEKKASWYEKKYGPYIEKKGLHNWKNLFRKPTLLEYIILFMLLMGLFMTWAYIEDTAICREIVNNPVVFCSSQSVPINYSGIFKEDFKKVEVG</sequence>
<gene>
    <name evidence="2" type="ORF">S01H4_32000</name>
</gene>
<organism evidence="2">
    <name type="scientific">marine sediment metagenome</name>
    <dbReference type="NCBI Taxonomy" id="412755"/>
    <lineage>
        <taxon>unclassified sequences</taxon>
        <taxon>metagenomes</taxon>
        <taxon>ecological metagenomes</taxon>
    </lineage>
</organism>
<proteinExistence type="predicted"/>
<dbReference type="EMBL" id="BART01016673">
    <property type="protein sequence ID" value="GAG84749.1"/>
    <property type="molecule type" value="Genomic_DNA"/>
</dbReference>
<name>X1APR9_9ZZZZ</name>
<accession>X1APR9</accession>
<keyword evidence="1" id="KW-1133">Transmembrane helix</keyword>
<keyword evidence="1" id="KW-0472">Membrane</keyword>